<dbReference type="Pfam" id="PF00892">
    <property type="entry name" value="EamA"/>
    <property type="match status" value="2"/>
</dbReference>
<evidence type="ECO:0000256" key="3">
    <source>
        <dbReference type="ARBA" id="ARBA00022692"/>
    </source>
</evidence>
<evidence type="ECO:0000256" key="5">
    <source>
        <dbReference type="ARBA" id="ARBA00023136"/>
    </source>
</evidence>
<evidence type="ECO:0000259" key="7">
    <source>
        <dbReference type="Pfam" id="PF00892"/>
    </source>
</evidence>
<feature type="domain" description="EamA" evidence="7">
    <location>
        <begin position="169"/>
        <end position="263"/>
    </location>
</feature>
<dbReference type="PANTHER" id="PTHR32322:SF2">
    <property type="entry name" value="EAMA DOMAIN-CONTAINING PROTEIN"/>
    <property type="match status" value="1"/>
</dbReference>
<evidence type="ECO:0000256" key="4">
    <source>
        <dbReference type="ARBA" id="ARBA00022989"/>
    </source>
</evidence>
<feature type="transmembrane region" description="Helical" evidence="6">
    <location>
        <begin position="113"/>
        <end position="134"/>
    </location>
</feature>
<feature type="non-terminal residue" evidence="8">
    <location>
        <position position="263"/>
    </location>
</feature>
<feature type="transmembrane region" description="Helical" evidence="6">
    <location>
        <begin position="141"/>
        <end position="161"/>
    </location>
</feature>
<dbReference type="InterPro" id="IPR037185">
    <property type="entry name" value="EmrE-like"/>
</dbReference>
<dbReference type="Proteomes" id="UP000310458">
    <property type="component" value="Unassembled WGS sequence"/>
</dbReference>
<feature type="transmembrane region" description="Helical" evidence="6">
    <location>
        <begin position="25"/>
        <end position="46"/>
    </location>
</feature>
<feature type="domain" description="EamA" evidence="7">
    <location>
        <begin position="23"/>
        <end position="155"/>
    </location>
</feature>
<protein>
    <submittedName>
        <fullName evidence="8">DMT family transporter</fullName>
    </submittedName>
</protein>
<proteinExistence type="inferred from homology"/>
<keyword evidence="9" id="KW-1185">Reference proteome</keyword>
<dbReference type="EMBL" id="VAVZ01000047">
    <property type="protein sequence ID" value="TLP93347.1"/>
    <property type="molecule type" value="Genomic_DNA"/>
</dbReference>
<dbReference type="SUPFAM" id="SSF103481">
    <property type="entry name" value="Multidrug resistance efflux transporter EmrE"/>
    <property type="match status" value="1"/>
</dbReference>
<evidence type="ECO:0000313" key="8">
    <source>
        <dbReference type="EMBL" id="TLP93347.1"/>
    </source>
</evidence>
<feature type="transmembrane region" description="Helical" evidence="6">
    <location>
        <begin position="85"/>
        <end position="107"/>
    </location>
</feature>
<comment type="similarity">
    <text evidence="2">Belongs to the EamA transporter family.</text>
</comment>
<dbReference type="InterPro" id="IPR000620">
    <property type="entry name" value="EamA_dom"/>
</dbReference>
<comment type="subcellular location">
    <subcellularLocation>
        <location evidence="1">Membrane</location>
        <topology evidence="1">Multi-pass membrane protein</topology>
    </subcellularLocation>
</comment>
<reference evidence="8 9" key="1">
    <citation type="submission" date="2019-05" db="EMBL/GenBank/DDBJ databases">
        <title>Nesterenkonia sp. GY074 isolated from the Southern Atlantic Ocean.</title>
        <authorList>
            <person name="Zhang G."/>
        </authorList>
    </citation>
    <scope>NUCLEOTIDE SEQUENCE [LARGE SCALE GENOMIC DNA]</scope>
    <source>
        <strain evidence="8 9">GY074</strain>
    </source>
</reference>
<dbReference type="RefSeq" id="WP_138254092.1">
    <property type="nucleotide sequence ID" value="NZ_VAVZ01000047.1"/>
</dbReference>
<keyword evidence="4 6" id="KW-1133">Transmembrane helix</keyword>
<evidence type="ECO:0000256" key="6">
    <source>
        <dbReference type="SAM" id="Phobius"/>
    </source>
</evidence>
<evidence type="ECO:0000256" key="2">
    <source>
        <dbReference type="ARBA" id="ARBA00007362"/>
    </source>
</evidence>
<name>A0A5R9B7M7_9MICC</name>
<gene>
    <name evidence="8" type="ORF">FEF26_13645</name>
</gene>
<feature type="transmembrane region" description="Helical" evidence="6">
    <location>
        <begin position="232"/>
        <end position="251"/>
    </location>
</feature>
<feature type="transmembrane region" description="Helical" evidence="6">
    <location>
        <begin position="167"/>
        <end position="188"/>
    </location>
</feature>
<evidence type="ECO:0000256" key="1">
    <source>
        <dbReference type="ARBA" id="ARBA00004141"/>
    </source>
</evidence>
<dbReference type="AlphaFoldDB" id="A0A5R9B7M7"/>
<dbReference type="GO" id="GO:0016020">
    <property type="term" value="C:membrane"/>
    <property type="evidence" value="ECO:0007669"/>
    <property type="project" value="UniProtKB-SubCell"/>
</dbReference>
<accession>A0A5R9B7M7</accession>
<keyword evidence="5 6" id="KW-0472">Membrane</keyword>
<dbReference type="OrthoDB" id="9784288at2"/>
<dbReference type="InterPro" id="IPR050638">
    <property type="entry name" value="AA-Vitamin_Transporters"/>
</dbReference>
<feature type="transmembrane region" description="Helical" evidence="6">
    <location>
        <begin position="200"/>
        <end position="220"/>
    </location>
</feature>
<comment type="caution">
    <text evidence="8">The sequence shown here is derived from an EMBL/GenBank/DDBJ whole genome shotgun (WGS) entry which is preliminary data.</text>
</comment>
<feature type="transmembrane region" description="Helical" evidence="6">
    <location>
        <begin position="52"/>
        <end position="73"/>
    </location>
</feature>
<sequence>MKIHSSAIVSKSSPLLHEKSPARGILWGFIGVATFSLTVPLTRIAVADGGLGALFVGSGRAVMAGVLATLALLFTRQRLPGAKQWLRLSVVAAGIVVGFPMLTSYALTVSTASHGAVVIASLPAVTAVVAVIRIGERPGAIFWAATVGGSIAAVIFAAVHGGGISGLTWSDLLFLAAVIAAACGYAEGGMLARELGAWQTISWSLVLSLPVMTALAVFASVNAPPTGTSGQWAAFVYLGVMSMFLGFFAWYRGLGIGPVSTVS</sequence>
<dbReference type="PANTHER" id="PTHR32322">
    <property type="entry name" value="INNER MEMBRANE TRANSPORTER"/>
    <property type="match status" value="1"/>
</dbReference>
<organism evidence="8 9">
    <name type="scientific">Nesterenkonia salmonea</name>
    <dbReference type="NCBI Taxonomy" id="1804987"/>
    <lineage>
        <taxon>Bacteria</taxon>
        <taxon>Bacillati</taxon>
        <taxon>Actinomycetota</taxon>
        <taxon>Actinomycetes</taxon>
        <taxon>Micrococcales</taxon>
        <taxon>Micrococcaceae</taxon>
        <taxon>Nesterenkonia</taxon>
    </lineage>
</organism>
<evidence type="ECO:0000313" key="9">
    <source>
        <dbReference type="Proteomes" id="UP000310458"/>
    </source>
</evidence>
<keyword evidence="3 6" id="KW-0812">Transmembrane</keyword>